<proteinExistence type="predicted"/>
<evidence type="ECO:0000313" key="4">
    <source>
        <dbReference type="Proteomes" id="UP000310636"/>
    </source>
</evidence>
<sequence>MNLIVAEEPQSPGKPIAPLTEYGGTKVLQLSLKAGGGIPSHQAKTNVLVIVQKGRLQFACEERQIELSPGRMLHLLPSEPHSVLASEDTEAYLIFS</sequence>
<accession>A0A4S4BEK7</accession>
<dbReference type="InterPro" id="IPR011051">
    <property type="entry name" value="RmlC_Cupin_sf"/>
</dbReference>
<dbReference type="InterPro" id="IPR003313">
    <property type="entry name" value="AraC-bd"/>
</dbReference>
<reference evidence="3 4" key="1">
    <citation type="submission" date="2019-04" db="EMBL/GenBank/DDBJ databases">
        <title>Cohnella sp. nov. isolated from preserved vegetables.</title>
        <authorList>
            <person name="Lin S.-Y."/>
            <person name="Hung M.-H."/>
            <person name="Young C.-C."/>
        </authorList>
    </citation>
    <scope>NUCLEOTIDE SEQUENCE [LARGE SCALE GENOMIC DNA]</scope>
    <source>
        <strain evidence="3 4">CC-MHH1044</strain>
    </source>
</reference>
<evidence type="ECO:0000313" key="3">
    <source>
        <dbReference type="EMBL" id="THF72612.1"/>
    </source>
</evidence>
<dbReference type="SUPFAM" id="SSF51182">
    <property type="entry name" value="RmlC-like cupins"/>
    <property type="match status" value="1"/>
</dbReference>
<dbReference type="Pfam" id="PF02311">
    <property type="entry name" value="AraC_binding"/>
    <property type="match status" value="1"/>
</dbReference>
<dbReference type="GO" id="GO:0003677">
    <property type="term" value="F:DNA binding"/>
    <property type="evidence" value="ECO:0007669"/>
    <property type="project" value="UniProtKB-KW"/>
</dbReference>
<evidence type="ECO:0000256" key="1">
    <source>
        <dbReference type="ARBA" id="ARBA00023125"/>
    </source>
</evidence>
<dbReference type="OrthoDB" id="5243866at2"/>
<dbReference type="EMBL" id="SSOB01000077">
    <property type="protein sequence ID" value="THF72612.1"/>
    <property type="molecule type" value="Genomic_DNA"/>
</dbReference>
<keyword evidence="1" id="KW-0238">DNA-binding</keyword>
<dbReference type="InterPro" id="IPR014710">
    <property type="entry name" value="RmlC-like_jellyroll"/>
</dbReference>
<keyword evidence="4" id="KW-1185">Reference proteome</keyword>
<dbReference type="RefSeq" id="WP_136374008.1">
    <property type="nucleotide sequence ID" value="NZ_SSOB01000077.1"/>
</dbReference>
<dbReference type="GO" id="GO:0006355">
    <property type="term" value="P:regulation of DNA-templated transcription"/>
    <property type="evidence" value="ECO:0007669"/>
    <property type="project" value="InterPro"/>
</dbReference>
<gene>
    <name evidence="3" type="ORF">E6C55_32565</name>
</gene>
<dbReference type="Proteomes" id="UP000310636">
    <property type="component" value="Unassembled WGS sequence"/>
</dbReference>
<protein>
    <recommendedName>
        <fullName evidence="2">AraC-type arabinose-binding/dimerisation domain-containing protein</fullName>
    </recommendedName>
</protein>
<comment type="caution">
    <text evidence="3">The sequence shown here is derived from an EMBL/GenBank/DDBJ whole genome shotgun (WGS) entry which is preliminary data.</text>
</comment>
<name>A0A4S4BEK7_9BACL</name>
<dbReference type="Gene3D" id="2.60.120.10">
    <property type="entry name" value="Jelly Rolls"/>
    <property type="match status" value="1"/>
</dbReference>
<evidence type="ECO:0000259" key="2">
    <source>
        <dbReference type="Pfam" id="PF02311"/>
    </source>
</evidence>
<feature type="domain" description="AraC-type arabinose-binding/dimerisation" evidence="2">
    <location>
        <begin position="39"/>
        <end position="88"/>
    </location>
</feature>
<organism evidence="3 4">
    <name type="scientific">Cohnella fermenti</name>
    <dbReference type="NCBI Taxonomy" id="2565925"/>
    <lineage>
        <taxon>Bacteria</taxon>
        <taxon>Bacillati</taxon>
        <taxon>Bacillota</taxon>
        <taxon>Bacilli</taxon>
        <taxon>Bacillales</taxon>
        <taxon>Paenibacillaceae</taxon>
        <taxon>Cohnella</taxon>
    </lineage>
</organism>
<dbReference type="AlphaFoldDB" id="A0A4S4BEK7"/>